<protein>
    <submittedName>
        <fullName evidence="5">G5 domain-containing protein</fullName>
    </submittedName>
</protein>
<evidence type="ECO:0000259" key="4">
    <source>
        <dbReference type="PROSITE" id="PS51109"/>
    </source>
</evidence>
<feature type="region of interest" description="Disordered" evidence="2">
    <location>
        <begin position="91"/>
        <end position="134"/>
    </location>
</feature>
<accession>A0AA97FIH4</accession>
<evidence type="ECO:0000256" key="1">
    <source>
        <dbReference type="ARBA" id="ARBA00022729"/>
    </source>
</evidence>
<evidence type="ECO:0000256" key="2">
    <source>
        <dbReference type="SAM" id="MobiDB-lite"/>
    </source>
</evidence>
<dbReference type="Proteomes" id="UP001305498">
    <property type="component" value="Chromosome"/>
</dbReference>
<dbReference type="KEGG" id="mbet:N8K70_00720"/>
<evidence type="ECO:0000313" key="6">
    <source>
        <dbReference type="Proteomes" id="UP001305498"/>
    </source>
</evidence>
<keyword evidence="3" id="KW-0812">Transmembrane</keyword>
<sequence length="279" mass="28621">MGTAPGASASPPRGRVAVWVWVVIGAASLVPIVLLAPIIAPVALVVVITGIVGWSRGTRTWLRFRSKKAAIGVTAAAAAVLLLTGSVTASIRPPEEGTEASSSSSSEHAVVETTPTSTPRPTRSASPTPTPTPIVREEVVTEAVAFEVTTMEDASIASGETRVTTVGQPGERTLTYRITELDGAEVSRELVSDVVTVEPVAEVTAIGTYVAPPPEPEPAPVDPGGGCDPNYAEACVPIASDVDCAGGSGDGPEYFDGIARVIGVDIYDLDRDGDGYACE</sequence>
<dbReference type="PROSITE" id="PS51109">
    <property type="entry name" value="G5"/>
    <property type="match status" value="1"/>
</dbReference>
<dbReference type="Gene3D" id="2.20.230.10">
    <property type="entry name" value="Resuscitation-promoting factor rpfb"/>
    <property type="match status" value="1"/>
</dbReference>
<keyword evidence="1" id="KW-0732">Signal</keyword>
<keyword evidence="3" id="KW-1133">Transmembrane helix</keyword>
<dbReference type="RefSeq" id="WP_317139695.1">
    <property type="nucleotide sequence ID" value="NZ_CP118157.1"/>
</dbReference>
<organism evidence="5 6">
    <name type="scientific">Microbacterium betulae</name>
    <dbReference type="NCBI Taxonomy" id="2981139"/>
    <lineage>
        <taxon>Bacteria</taxon>
        <taxon>Bacillati</taxon>
        <taxon>Actinomycetota</taxon>
        <taxon>Actinomycetes</taxon>
        <taxon>Micrococcales</taxon>
        <taxon>Microbacteriaceae</taxon>
        <taxon>Microbacterium</taxon>
    </lineage>
</organism>
<proteinExistence type="predicted"/>
<name>A0AA97FIH4_9MICO</name>
<evidence type="ECO:0000313" key="5">
    <source>
        <dbReference type="EMBL" id="WOF23224.1"/>
    </source>
</evidence>
<feature type="transmembrane region" description="Helical" evidence="3">
    <location>
        <begin position="18"/>
        <end position="48"/>
    </location>
</feature>
<evidence type="ECO:0000256" key="3">
    <source>
        <dbReference type="SAM" id="Phobius"/>
    </source>
</evidence>
<dbReference type="EMBL" id="CP118157">
    <property type="protein sequence ID" value="WOF23224.1"/>
    <property type="molecule type" value="Genomic_DNA"/>
</dbReference>
<keyword evidence="3" id="KW-0472">Membrane</keyword>
<dbReference type="SMART" id="SM01208">
    <property type="entry name" value="G5"/>
    <property type="match status" value="1"/>
</dbReference>
<feature type="compositionally biased region" description="Low complexity" evidence="2">
    <location>
        <begin position="113"/>
        <end position="127"/>
    </location>
</feature>
<reference evidence="5 6" key="1">
    <citation type="submission" date="2023-02" db="EMBL/GenBank/DDBJ databases">
        <title>Microbacterium betulae sp. nov., isolated from birch wood.</title>
        <authorList>
            <person name="Pasciak M."/>
            <person name="Pawlik K.J."/>
            <person name="Martynowski D."/>
            <person name="Laczmanski L."/>
            <person name="Ciekot J."/>
            <person name="Szponar B."/>
            <person name="Wojcik-Fatla A."/>
            <person name="Mackiewicz B."/>
            <person name="Farian E."/>
            <person name="Cholewa G."/>
            <person name="Cholewa A."/>
            <person name="Dutkiewicz J."/>
        </authorList>
    </citation>
    <scope>NUCLEOTIDE SEQUENCE [LARGE SCALE GENOMIC DNA]</scope>
    <source>
        <strain evidence="5 6">AB</strain>
    </source>
</reference>
<gene>
    <name evidence="5" type="ORF">N8K70_00720</name>
</gene>
<keyword evidence="6" id="KW-1185">Reference proteome</keyword>
<dbReference type="Pfam" id="PF07501">
    <property type="entry name" value="G5"/>
    <property type="match status" value="1"/>
</dbReference>
<feature type="transmembrane region" description="Helical" evidence="3">
    <location>
        <begin position="69"/>
        <end position="91"/>
    </location>
</feature>
<dbReference type="InterPro" id="IPR011098">
    <property type="entry name" value="G5_dom"/>
</dbReference>
<feature type="domain" description="G5" evidence="4">
    <location>
        <begin position="130"/>
        <end position="210"/>
    </location>
</feature>
<dbReference type="AlphaFoldDB" id="A0AA97FIH4"/>